<reference evidence="4" key="1">
    <citation type="journal article" date="2019" name="Int. J. Syst. Evol. Microbiol.">
        <title>The Global Catalogue of Microorganisms (GCM) 10K type strain sequencing project: providing services to taxonomists for standard genome sequencing and annotation.</title>
        <authorList>
            <consortium name="The Broad Institute Genomics Platform"/>
            <consortium name="The Broad Institute Genome Sequencing Center for Infectious Disease"/>
            <person name="Wu L."/>
            <person name="Ma J."/>
        </authorList>
    </citation>
    <scope>NUCLEOTIDE SEQUENCE [LARGE SCALE GENOMIC DNA]</scope>
    <source>
        <strain evidence="4">KCTC 42447</strain>
    </source>
</reference>
<dbReference type="NCBIfam" id="TIGR01879">
    <property type="entry name" value="hydantase"/>
    <property type="match status" value="1"/>
</dbReference>
<dbReference type="SUPFAM" id="SSF53187">
    <property type="entry name" value="Zn-dependent exopeptidases"/>
    <property type="match status" value="1"/>
</dbReference>
<dbReference type="EMBL" id="JBHRXZ010000024">
    <property type="protein sequence ID" value="MFC3609183.1"/>
    <property type="molecule type" value="Genomic_DNA"/>
</dbReference>
<sequence length="438" mass="46787">MSTSSPPECLPLTDEDLEAFKALFAASSAIGATPSGGLHRLAASREDGLARDQLCDWLREQDLEVRIDQAGNVFGLAVFDPEAPYVLCGSHLDSQPTAGRFDGAYGVIAGAVAVASLAAKLRAESIRPAFNIAVVNWTNEEGARFQPSLIGSSVFIGSMTAEQAWACRDLDGIDLKSALQDIGYLGAEPVRLPLAAYLEIHVEQGLDLERRKAAIGVVRKTWAALKLTLEFEGFQAHTGPTPMPERRDALLAASRAVALVRELADQHPGRMHSSVGRLEVYPNSPNVVPSQVRAFVEFRSEEPELLAETLSRFEAQLDRISQQTATAYRVIQRQLREAQFLHDGLARLAHQACAELGLAAADSTTIAGHDAISLSKSGPSMLLFVPSRDGIAHNEAEFTSEAQLLDGLRALNQLLYCASLGHGGLSAGGAASTSGALQ</sequence>
<dbReference type="Gene3D" id="3.30.70.360">
    <property type="match status" value="1"/>
</dbReference>
<evidence type="ECO:0000313" key="3">
    <source>
        <dbReference type="EMBL" id="MFC3609183.1"/>
    </source>
</evidence>
<dbReference type="SUPFAM" id="SSF55031">
    <property type="entry name" value="Bacterial exopeptidase dimerisation domain"/>
    <property type="match status" value="1"/>
</dbReference>
<keyword evidence="2 3" id="KW-0378">Hydrolase</keyword>
<dbReference type="PANTHER" id="PTHR32494:SF5">
    <property type="entry name" value="ALLANTOATE AMIDOHYDROLASE"/>
    <property type="match status" value="1"/>
</dbReference>
<dbReference type="Gene3D" id="3.40.630.10">
    <property type="entry name" value="Zn peptidases"/>
    <property type="match status" value="1"/>
</dbReference>
<dbReference type="GO" id="GO:0016787">
    <property type="term" value="F:hydrolase activity"/>
    <property type="evidence" value="ECO:0007669"/>
    <property type="project" value="UniProtKB-KW"/>
</dbReference>
<evidence type="ECO:0000256" key="1">
    <source>
        <dbReference type="ARBA" id="ARBA00006153"/>
    </source>
</evidence>
<dbReference type="Pfam" id="PF01546">
    <property type="entry name" value="Peptidase_M20"/>
    <property type="match status" value="1"/>
</dbReference>
<evidence type="ECO:0000256" key="2">
    <source>
        <dbReference type="ARBA" id="ARBA00022801"/>
    </source>
</evidence>
<dbReference type="InterPro" id="IPR002933">
    <property type="entry name" value="Peptidase_M20"/>
</dbReference>
<dbReference type="PANTHER" id="PTHR32494">
    <property type="entry name" value="ALLANTOATE DEIMINASE-RELATED"/>
    <property type="match status" value="1"/>
</dbReference>
<comment type="similarity">
    <text evidence="1">Belongs to the peptidase M20 family.</text>
</comment>
<comment type="caution">
    <text evidence="3">The sequence shown here is derived from an EMBL/GenBank/DDBJ whole genome shotgun (WGS) entry which is preliminary data.</text>
</comment>
<name>A0ABV7T9K6_9GAMM</name>
<proteinExistence type="inferred from homology"/>
<protein>
    <submittedName>
        <fullName evidence="3">Zn-dependent hydrolase</fullName>
    </submittedName>
</protein>
<dbReference type="CDD" id="cd03884">
    <property type="entry name" value="M20_bAS"/>
    <property type="match status" value="1"/>
</dbReference>
<accession>A0ABV7T9K6</accession>
<dbReference type="Proteomes" id="UP001595630">
    <property type="component" value="Unassembled WGS sequence"/>
</dbReference>
<keyword evidence="4" id="KW-1185">Reference proteome</keyword>
<dbReference type="RefSeq" id="WP_386366503.1">
    <property type="nucleotide sequence ID" value="NZ_JBHRXZ010000024.1"/>
</dbReference>
<dbReference type="InterPro" id="IPR010158">
    <property type="entry name" value="Amidase_Cbmase"/>
</dbReference>
<dbReference type="InterPro" id="IPR036264">
    <property type="entry name" value="Bact_exopeptidase_dim_dom"/>
</dbReference>
<gene>
    <name evidence="3" type="ORF">ACFOMF_15485</name>
</gene>
<dbReference type="NCBIfam" id="NF006772">
    <property type="entry name" value="PRK09290.2-1"/>
    <property type="match status" value="1"/>
</dbReference>
<dbReference type="PIRSF" id="PIRSF001235">
    <property type="entry name" value="Amidase_carbamoylase"/>
    <property type="match status" value="1"/>
</dbReference>
<organism evidence="3 4">
    <name type="scientific">Stutzerimonas tarimensis</name>
    <dbReference type="NCBI Taxonomy" id="1507735"/>
    <lineage>
        <taxon>Bacteria</taxon>
        <taxon>Pseudomonadati</taxon>
        <taxon>Pseudomonadota</taxon>
        <taxon>Gammaproteobacteria</taxon>
        <taxon>Pseudomonadales</taxon>
        <taxon>Pseudomonadaceae</taxon>
        <taxon>Stutzerimonas</taxon>
    </lineage>
</organism>
<evidence type="ECO:0000313" key="4">
    <source>
        <dbReference type="Proteomes" id="UP001595630"/>
    </source>
</evidence>